<dbReference type="Pfam" id="PF07859">
    <property type="entry name" value="Abhydrolase_3"/>
    <property type="match status" value="1"/>
</dbReference>
<evidence type="ECO:0000259" key="2">
    <source>
        <dbReference type="Pfam" id="PF07859"/>
    </source>
</evidence>
<dbReference type="AlphaFoldDB" id="A0A4Z0M619"/>
<dbReference type="InterPro" id="IPR013094">
    <property type="entry name" value="AB_hydrolase_3"/>
</dbReference>
<dbReference type="PANTHER" id="PTHR48081:SF8">
    <property type="entry name" value="ALPHA_BETA HYDROLASE FOLD-3 DOMAIN-CONTAINING PROTEIN-RELATED"/>
    <property type="match status" value="1"/>
</dbReference>
<proteinExistence type="predicted"/>
<dbReference type="InterPro" id="IPR029058">
    <property type="entry name" value="AB_hydrolase_fold"/>
</dbReference>
<name>A0A4Z0M619_9GAMM</name>
<dbReference type="Gene3D" id="3.40.50.1820">
    <property type="entry name" value="alpha/beta hydrolase"/>
    <property type="match status" value="1"/>
</dbReference>
<dbReference type="OrthoDB" id="9806180at2"/>
<reference evidence="3 4" key="1">
    <citation type="submission" date="2019-04" db="EMBL/GenBank/DDBJ databases">
        <title>Taxonomy of novel Haliea sp. from mangrove soil of West Coast of India.</title>
        <authorList>
            <person name="Verma A."/>
            <person name="Kumar P."/>
            <person name="Krishnamurthi S."/>
        </authorList>
    </citation>
    <scope>NUCLEOTIDE SEQUENCE [LARGE SCALE GENOMIC DNA]</scope>
    <source>
        <strain evidence="3 4">SAOS-164</strain>
    </source>
</reference>
<accession>A0A4Z0M619</accession>
<gene>
    <name evidence="3" type="ORF">E4634_06480</name>
</gene>
<dbReference type="SUPFAM" id="SSF53474">
    <property type="entry name" value="alpha/beta-Hydrolases"/>
    <property type="match status" value="1"/>
</dbReference>
<dbReference type="Proteomes" id="UP000298050">
    <property type="component" value="Unassembled WGS sequence"/>
</dbReference>
<sequence>MDSRHLVDPELVAGLDFLPTMDFASGNLPALRAQLQELYDLQARELPAGEVRQREVLVPGPAGAPDVRVLVYEPANRTGDAPLPAYLQIHGGGYVLGTADMSAGLCAAIVNALHCVVVSVDYRLAPETAFPGNIEDCYAALHWLHAQAGELGVDPARIGVGGESAGGGLAASLALLARDRGEVPVAHQQLIYPMLDDRVPREVHPYTGEFGWTREHSAFGWRSLLGGEPGGEDVSPYAAAARADDLAGLPPAFISVGSLDLFLEDILEYTRRLTRAGVKVELHVYPGAYHGSDVVAAARLSRNHMRDQMAALAAGLGCTRG</sequence>
<comment type="caution">
    <text evidence="3">The sequence shown here is derived from an EMBL/GenBank/DDBJ whole genome shotgun (WGS) entry which is preliminary data.</text>
</comment>
<dbReference type="RefSeq" id="WP_135441973.1">
    <property type="nucleotide sequence ID" value="NZ_SRLE01000005.1"/>
</dbReference>
<protein>
    <submittedName>
        <fullName evidence="3">Alpha/beta hydrolase</fullName>
    </submittedName>
</protein>
<keyword evidence="4" id="KW-1185">Reference proteome</keyword>
<feature type="domain" description="Alpha/beta hydrolase fold-3" evidence="2">
    <location>
        <begin position="87"/>
        <end position="291"/>
    </location>
</feature>
<dbReference type="GO" id="GO:0016787">
    <property type="term" value="F:hydrolase activity"/>
    <property type="evidence" value="ECO:0007669"/>
    <property type="project" value="UniProtKB-KW"/>
</dbReference>
<evidence type="ECO:0000313" key="3">
    <source>
        <dbReference type="EMBL" id="TGD74838.1"/>
    </source>
</evidence>
<organism evidence="3 4">
    <name type="scientific">Mangrovimicrobium sediminis</name>
    <dbReference type="NCBI Taxonomy" id="2562682"/>
    <lineage>
        <taxon>Bacteria</taxon>
        <taxon>Pseudomonadati</taxon>
        <taxon>Pseudomonadota</taxon>
        <taxon>Gammaproteobacteria</taxon>
        <taxon>Cellvibrionales</taxon>
        <taxon>Halieaceae</taxon>
        <taxon>Mangrovimicrobium</taxon>
    </lineage>
</organism>
<evidence type="ECO:0000256" key="1">
    <source>
        <dbReference type="ARBA" id="ARBA00022801"/>
    </source>
</evidence>
<keyword evidence="1 3" id="KW-0378">Hydrolase</keyword>
<dbReference type="InterPro" id="IPR050300">
    <property type="entry name" value="GDXG_lipolytic_enzyme"/>
</dbReference>
<dbReference type="EMBL" id="SRLE01000005">
    <property type="protein sequence ID" value="TGD74838.1"/>
    <property type="molecule type" value="Genomic_DNA"/>
</dbReference>
<dbReference type="PANTHER" id="PTHR48081">
    <property type="entry name" value="AB HYDROLASE SUPERFAMILY PROTEIN C4A8.06C"/>
    <property type="match status" value="1"/>
</dbReference>
<evidence type="ECO:0000313" key="4">
    <source>
        <dbReference type="Proteomes" id="UP000298050"/>
    </source>
</evidence>